<dbReference type="Proteomes" id="UP000249123">
    <property type="component" value="Unassembled WGS sequence"/>
</dbReference>
<keyword evidence="4 5" id="KW-0413">Isomerase</keyword>
<dbReference type="EMBL" id="AWFB01000025">
    <property type="protein sequence ID" value="RAN33038.1"/>
    <property type="molecule type" value="Genomic_DNA"/>
</dbReference>
<dbReference type="Pfam" id="PF00254">
    <property type="entry name" value="FKBP_C"/>
    <property type="match status" value="2"/>
</dbReference>
<name>A0A062TYP0_9PROT</name>
<evidence type="ECO:0000256" key="1">
    <source>
        <dbReference type="ARBA" id="ARBA00000971"/>
    </source>
</evidence>
<dbReference type="Gene3D" id="3.10.50.40">
    <property type="match status" value="2"/>
</dbReference>
<dbReference type="InterPro" id="IPR046357">
    <property type="entry name" value="PPIase_dom_sf"/>
</dbReference>
<evidence type="ECO:0000256" key="3">
    <source>
        <dbReference type="ARBA" id="ARBA00023110"/>
    </source>
</evidence>
<dbReference type="EC" id="5.2.1.8" evidence="6"/>
<dbReference type="PROSITE" id="PS51257">
    <property type="entry name" value="PROKAR_LIPOPROTEIN"/>
    <property type="match status" value="1"/>
</dbReference>
<dbReference type="InterPro" id="IPR001179">
    <property type="entry name" value="PPIase_FKBP_dom"/>
</dbReference>
<dbReference type="SUPFAM" id="SSF54534">
    <property type="entry name" value="FKBP-like"/>
    <property type="match status" value="2"/>
</dbReference>
<dbReference type="GO" id="GO:0003755">
    <property type="term" value="F:peptidyl-prolyl cis-trans isomerase activity"/>
    <property type="evidence" value="ECO:0007669"/>
    <property type="project" value="UniProtKB-UniRule"/>
</dbReference>
<reference evidence="7 8" key="1">
    <citation type="submission" date="2013-04" db="EMBL/GenBank/DDBJ databases">
        <title>Hyphomonas sp. T24B3 Genome Sequencing.</title>
        <authorList>
            <person name="Lai Q."/>
            <person name="Shao Z."/>
        </authorList>
    </citation>
    <scope>NUCLEOTIDE SEQUENCE [LARGE SCALE GENOMIC DNA]</scope>
    <source>
        <strain evidence="7 8">T24B3</strain>
    </source>
</reference>
<dbReference type="PROSITE" id="PS50059">
    <property type="entry name" value="FKBP_PPIASE"/>
    <property type="match status" value="2"/>
</dbReference>
<gene>
    <name evidence="7" type="ORF">HY3_13855</name>
</gene>
<dbReference type="OrthoDB" id="9812109at2"/>
<dbReference type="eggNOG" id="COG0545">
    <property type="taxonomic scope" value="Bacteria"/>
</dbReference>
<comment type="catalytic activity">
    <reaction evidence="1 5 6">
        <text>[protein]-peptidylproline (omega=180) = [protein]-peptidylproline (omega=0)</text>
        <dbReference type="Rhea" id="RHEA:16237"/>
        <dbReference type="Rhea" id="RHEA-COMP:10747"/>
        <dbReference type="Rhea" id="RHEA-COMP:10748"/>
        <dbReference type="ChEBI" id="CHEBI:83833"/>
        <dbReference type="ChEBI" id="CHEBI:83834"/>
        <dbReference type="EC" id="5.2.1.8"/>
    </reaction>
</comment>
<dbReference type="PANTHER" id="PTHR43811">
    <property type="entry name" value="FKBP-TYPE PEPTIDYL-PROLYL CIS-TRANS ISOMERASE FKPA"/>
    <property type="match status" value="1"/>
</dbReference>
<sequence>MIRIFTAAFAAIAMLAACSGDNAPADVEATFAKYLPWDADNADVQEGYGGLQYIVLHKGDGDTTPKPTDLVRVNYEGRTAGGEKFDSSYDRGSPAMFRLNQVIPGWTQGLQQMHEGDVFLFYIPNALAYGNQDRGPVIKAGDDLVFQVELVEIMEPKSADAAAWKKYTPWNPDSPEVKKTESGLQYVVLESGDPAGESPKNGEMVAVYYEGRLADTGEMFDSAFERGQPELFPSDRLIRGWVEALSMMKPGDHWLMYIPSDIAYGEKGTPGGPIPPNADLMFEVELLDVIKQN</sequence>
<evidence type="ECO:0000313" key="7">
    <source>
        <dbReference type="EMBL" id="RAN33038.1"/>
    </source>
</evidence>
<dbReference type="AlphaFoldDB" id="A0A062TYP0"/>
<evidence type="ECO:0000256" key="5">
    <source>
        <dbReference type="PROSITE-ProRule" id="PRU00277"/>
    </source>
</evidence>
<keyword evidence="3 5" id="KW-0697">Rotamase</keyword>
<evidence type="ECO:0000256" key="2">
    <source>
        <dbReference type="ARBA" id="ARBA00006577"/>
    </source>
</evidence>
<dbReference type="STRING" id="1280941.HY2_13600"/>
<evidence type="ECO:0000256" key="6">
    <source>
        <dbReference type="RuleBase" id="RU003915"/>
    </source>
</evidence>
<evidence type="ECO:0000256" key="4">
    <source>
        <dbReference type="ARBA" id="ARBA00023235"/>
    </source>
</evidence>
<comment type="similarity">
    <text evidence="2 6">Belongs to the FKBP-type PPIase family.</text>
</comment>
<dbReference type="PANTHER" id="PTHR43811:SF19">
    <property type="entry name" value="39 KDA FK506-BINDING NUCLEAR PROTEIN"/>
    <property type="match status" value="1"/>
</dbReference>
<dbReference type="RefSeq" id="WP_051594879.1">
    <property type="nucleotide sequence ID" value="NZ_AWFA01000024.1"/>
</dbReference>
<evidence type="ECO:0000313" key="8">
    <source>
        <dbReference type="Proteomes" id="UP000249123"/>
    </source>
</evidence>
<accession>A0A328JZH3</accession>
<comment type="caution">
    <text evidence="7">The sequence shown here is derived from an EMBL/GenBank/DDBJ whole genome shotgun (WGS) entry which is preliminary data.</text>
</comment>
<keyword evidence="8" id="KW-1185">Reference proteome</keyword>
<protein>
    <recommendedName>
        <fullName evidence="6">Peptidyl-prolyl cis-trans isomerase</fullName>
        <ecNumber evidence="6">5.2.1.8</ecNumber>
    </recommendedName>
</protein>
<accession>A0A062TYP0</accession>
<organism evidence="7 8">
    <name type="scientific">Hyphomonas pacifica</name>
    <dbReference type="NCBI Taxonomy" id="1280941"/>
    <lineage>
        <taxon>Bacteria</taxon>
        <taxon>Pseudomonadati</taxon>
        <taxon>Pseudomonadota</taxon>
        <taxon>Alphaproteobacteria</taxon>
        <taxon>Hyphomonadales</taxon>
        <taxon>Hyphomonadaceae</taxon>
        <taxon>Hyphomonas</taxon>
    </lineage>
</organism>
<proteinExistence type="inferred from homology"/>